<dbReference type="InterPro" id="IPR001128">
    <property type="entry name" value="Cyt_P450"/>
</dbReference>
<keyword evidence="3" id="KW-0503">Monooxygenase</keyword>
<dbReference type="Pfam" id="PF00067">
    <property type="entry name" value="p450"/>
    <property type="match status" value="1"/>
</dbReference>
<dbReference type="AlphaFoldDB" id="A0A5M9MEG0"/>
<proteinExistence type="inferred from homology"/>
<dbReference type="Gene3D" id="1.10.630.10">
    <property type="entry name" value="Cytochrome P450"/>
    <property type="match status" value="1"/>
</dbReference>
<keyword evidence="2" id="KW-0560">Oxidoreductase</keyword>
<sequence>MLRTRWTVKDRVAKRLGGVYMKATSKALICSVSDASVASQIFSNRQKFPKPTQQYEVLELYGPNLVSCEGREWQHHRRHTATIFNEKNSTLVWKEAIQQTQQMIEHWREASPDTAEKGFMVEKLKADGLKLTLTILSNAGFGVPIPFKPVPQGLDKGPEGIFKDATVPPEGFDFTFRAVLAYISAHIATVILAYKVVPKWFPRQLVPVWGKQVAAYRDLDAYLNKLIAAPKAEKDNFESTANLIDGMLLSSRRAIHQGANDGGLSDIEIMGNTFIFTIAGHETTAATFSYALLLLALHQDVQEWLHRGIVEATREEPPEAADWDYTSLFPKLATPLCVMLETMRLFPPVITVPKSTGNTASSINYNGKDYVLPPNVAINVNVHVLHLSEEYWGSDAKHFHPQRWHIENKESFLAKNADIPGL</sequence>
<evidence type="ECO:0000313" key="4">
    <source>
        <dbReference type="EMBL" id="KAA8645372.1"/>
    </source>
</evidence>
<dbReference type="RefSeq" id="XP_033424733.1">
    <property type="nucleotide sequence ID" value="XM_033571418.1"/>
</dbReference>
<comment type="caution">
    <text evidence="4">The sequence shown here is derived from an EMBL/GenBank/DDBJ whole genome shotgun (WGS) entry which is preliminary data.</text>
</comment>
<dbReference type="PRINTS" id="PR00385">
    <property type="entry name" value="P450"/>
</dbReference>
<dbReference type="SUPFAM" id="SSF48264">
    <property type="entry name" value="Cytochrome P450"/>
    <property type="match status" value="1"/>
</dbReference>
<dbReference type="Proteomes" id="UP000324241">
    <property type="component" value="Unassembled WGS sequence"/>
</dbReference>
<organism evidence="4 5">
    <name type="scientific">Aspergillus tanneri</name>
    <dbReference type="NCBI Taxonomy" id="1220188"/>
    <lineage>
        <taxon>Eukaryota</taxon>
        <taxon>Fungi</taxon>
        <taxon>Dikarya</taxon>
        <taxon>Ascomycota</taxon>
        <taxon>Pezizomycotina</taxon>
        <taxon>Eurotiomycetes</taxon>
        <taxon>Eurotiomycetidae</taxon>
        <taxon>Eurotiales</taxon>
        <taxon>Aspergillaceae</taxon>
        <taxon>Aspergillus</taxon>
        <taxon>Aspergillus subgen. Circumdati</taxon>
    </lineage>
</organism>
<dbReference type="GO" id="GO:0004497">
    <property type="term" value="F:monooxygenase activity"/>
    <property type="evidence" value="ECO:0007669"/>
    <property type="project" value="UniProtKB-KW"/>
</dbReference>
<dbReference type="GO" id="GO:0020037">
    <property type="term" value="F:heme binding"/>
    <property type="evidence" value="ECO:0007669"/>
    <property type="project" value="InterPro"/>
</dbReference>
<accession>A0A5M9MEG0</accession>
<reference evidence="4 5" key="1">
    <citation type="submission" date="2019-08" db="EMBL/GenBank/DDBJ databases">
        <title>The genome sequence of a newly discovered highly antifungal drug resistant Aspergillus species, Aspergillus tanneri NIH 1004.</title>
        <authorList>
            <person name="Mounaud S."/>
            <person name="Singh I."/>
            <person name="Joardar V."/>
            <person name="Pakala S."/>
            <person name="Pakala S."/>
            <person name="Venepally P."/>
            <person name="Chung J.K."/>
            <person name="Losada L."/>
            <person name="Nierman W.C."/>
        </authorList>
    </citation>
    <scope>NUCLEOTIDE SEQUENCE [LARGE SCALE GENOMIC DNA]</scope>
    <source>
        <strain evidence="4 5">NIH1004</strain>
    </source>
</reference>
<dbReference type="PANTHER" id="PTHR24305:SF166">
    <property type="entry name" value="CYTOCHROME P450 12A4, MITOCHONDRIAL-RELATED"/>
    <property type="match status" value="1"/>
</dbReference>
<evidence type="ECO:0000256" key="3">
    <source>
        <dbReference type="ARBA" id="ARBA00023033"/>
    </source>
</evidence>
<name>A0A5M9MEG0_9EURO</name>
<comment type="similarity">
    <text evidence="1">Belongs to the cytochrome P450 family.</text>
</comment>
<evidence type="ECO:0000313" key="5">
    <source>
        <dbReference type="Proteomes" id="UP000324241"/>
    </source>
</evidence>
<dbReference type="GeneID" id="54329493"/>
<dbReference type="OrthoDB" id="1470350at2759"/>
<evidence type="ECO:0008006" key="6">
    <source>
        <dbReference type="Google" id="ProtNLM"/>
    </source>
</evidence>
<dbReference type="PANTHER" id="PTHR24305">
    <property type="entry name" value="CYTOCHROME P450"/>
    <property type="match status" value="1"/>
</dbReference>
<gene>
    <name evidence="4" type="ORF">ATNIH1004_006791</name>
</gene>
<protein>
    <recommendedName>
        <fullName evidence="6">Cytochrome P450-dit2</fullName>
    </recommendedName>
</protein>
<evidence type="ECO:0000256" key="2">
    <source>
        <dbReference type="ARBA" id="ARBA00023002"/>
    </source>
</evidence>
<dbReference type="InterPro" id="IPR050121">
    <property type="entry name" value="Cytochrome_P450_monoxygenase"/>
</dbReference>
<dbReference type="InterPro" id="IPR036396">
    <property type="entry name" value="Cyt_P450_sf"/>
</dbReference>
<dbReference type="EMBL" id="QUQM01000007">
    <property type="protein sequence ID" value="KAA8645372.1"/>
    <property type="molecule type" value="Genomic_DNA"/>
</dbReference>
<evidence type="ECO:0000256" key="1">
    <source>
        <dbReference type="ARBA" id="ARBA00010617"/>
    </source>
</evidence>
<dbReference type="GO" id="GO:0005506">
    <property type="term" value="F:iron ion binding"/>
    <property type="evidence" value="ECO:0007669"/>
    <property type="project" value="InterPro"/>
</dbReference>
<dbReference type="GO" id="GO:0016705">
    <property type="term" value="F:oxidoreductase activity, acting on paired donors, with incorporation or reduction of molecular oxygen"/>
    <property type="evidence" value="ECO:0007669"/>
    <property type="project" value="InterPro"/>
</dbReference>
<dbReference type="VEuPathDB" id="FungiDB:EYZ11_000449"/>